<dbReference type="RefSeq" id="WP_106428136.1">
    <property type="nucleotide sequence ID" value="NZ_CP095474.1"/>
</dbReference>
<feature type="domain" description="HTH luxR-type" evidence="1">
    <location>
        <begin position="149"/>
        <end position="206"/>
    </location>
</feature>
<evidence type="ECO:0000313" key="3">
    <source>
        <dbReference type="Proteomes" id="UP001056383"/>
    </source>
</evidence>
<dbReference type="SMART" id="SM00421">
    <property type="entry name" value="HTH_LUXR"/>
    <property type="match status" value="1"/>
</dbReference>
<protein>
    <submittedName>
        <fullName evidence="2">DNA-binding response regulator</fullName>
    </submittedName>
</protein>
<dbReference type="EMBL" id="CP095474">
    <property type="protein sequence ID" value="URN16137.1"/>
    <property type="molecule type" value="Genomic_DNA"/>
</dbReference>
<dbReference type="SUPFAM" id="SSF46894">
    <property type="entry name" value="C-terminal effector domain of the bipartite response regulators"/>
    <property type="match status" value="1"/>
</dbReference>
<reference evidence="2" key="1">
    <citation type="submission" date="2022-04" db="EMBL/GenBank/DDBJ databases">
        <title>Systematic whole-genome sequencing reveals an unexpected diversity among actinomycetoma pathogens and provides insights into their antibacterial susceptibilities.</title>
        <authorList>
            <person name="Watson A.K."/>
            <person name="Kepplinger B."/>
            <person name="Bakhiet S.M."/>
            <person name="Mhmoud N.A."/>
            <person name="Chapman J."/>
            <person name="Allenby N."/>
            <person name="Mickiewicz K."/>
            <person name="Goodfellow M."/>
            <person name="Fahal A.H."/>
            <person name="Errington J."/>
        </authorList>
    </citation>
    <scope>NUCLEOTIDE SEQUENCE</scope>
    <source>
        <strain evidence="2">SD 504</strain>
    </source>
</reference>
<gene>
    <name evidence="2" type="ORF">MW084_09460</name>
</gene>
<dbReference type="InterPro" id="IPR016032">
    <property type="entry name" value="Sig_transdc_resp-reg_C-effctor"/>
</dbReference>
<dbReference type="InterPro" id="IPR036388">
    <property type="entry name" value="WH-like_DNA-bd_sf"/>
</dbReference>
<evidence type="ECO:0000259" key="1">
    <source>
        <dbReference type="SMART" id="SM00421"/>
    </source>
</evidence>
<dbReference type="GO" id="GO:0003677">
    <property type="term" value="F:DNA binding"/>
    <property type="evidence" value="ECO:0007669"/>
    <property type="project" value="UniProtKB-KW"/>
</dbReference>
<accession>A0ABY4TAZ9</accession>
<keyword evidence="2" id="KW-0238">DNA-binding</keyword>
<evidence type="ECO:0000313" key="2">
    <source>
        <dbReference type="EMBL" id="URN16137.1"/>
    </source>
</evidence>
<sequence>MTGTRHVCAALAALTESARRELLTFDDPAIGLRRPVPEPFAELVDAYVRRAAERVGTVRRVVPRHALARLADAAPGGPARPAVRARLADAIPFGMIVADRAVAAVPLDLELLHNGLLLIRDPVLVRVLVRTHRAWWDAGEDADRARRRGAALPPRLRPVLDALTTGLTDEAASARLGVSTRTYSRRVGELLAALGTTSRFRAGAEAARRGWL</sequence>
<name>A0ABY4TAZ9_9ACTN</name>
<proteinExistence type="predicted"/>
<dbReference type="Gene3D" id="1.10.10.10">
    <property type="entry name" value="Winged helix-like DNA-binding domain superfamily/Winged helix DNA-binding domain"/>
    <property type="match status" value="1"/>
</dbReference>
<organism evidence="2 3">
    <name type="scientific">Streptomyces sudanensis</name>
    <dbReference type="NCBI Taxonomy" id="436397"/>
    <lineage>
        <taxon>Bacteria</taxon>
        <taxon>Bacillati</taxon>
        <taxon>Actinomycetota</taxon>
        <taxon>Actinomycetes</taxon>
        <taxon>Kitasatosporales</taxon>
        <taxon>Streptomycetaceae</taxon>
        <taxon>Streptomyces</taxon>
    </lineage>
</organism>
<dbReference type="Proteomes" id="UP001056383">
    <property type="component" value="Chromosome"/>
</dbReference>
<dbReference type="InterPro" id="IPR000792">
    <property type="entry name" value="Tscrpt_reg_LuxR_C"/>
</dbReference>
<keyword evidence="3" id="KW-1185">Reference proteome</keyword>